<dbReference type="SUPFAM" id="SSF53244">
    <property type="entry name" value="MurD-like peptide ligases, peptide-binding domain"/>
    <property type="match status" value="1"/>
</dbReference>
<dbReference type="Pfam" id="PF02875">
    <property type="entry name" value="Mur_ligase_C"/>
    <property type="match status" value="1"/>
</dbReference>
<evidence type="ECO:0000313" key="7">
    <source>
        <dbReference type="Proteomes" id="UP000217696"/>
    </source>
</evidence>
<keyword evidence="7" id="KW-1185">Reference proteome</keyword>
<dbReference type="KEGG" id="asoc:CB4_02038"/>
<reference evidence="6 7" key="1">
    <citation type="submission" date="2015-12" db="EMBL/GenBank/DDBJ databases">
        <title>Genome sequence of Aneurinibacillus soli.</title>
        <authorList>
            <person name="Lee J.S."/>
            <person name="Lee K.C."/>
            <person name="Kim K.K."/>
            <person name="Lee B.W."/>
        </authorList>
    </citation>
    <scope>NUCLEOTIDE SEQUENCE [LARGE SCALE GENOMIC DNA]</scope>
    <source>
        <strain evidence="6 7">CB4</strain>
    </source>
</reference>
<evidence type="ECO:0000256" key="2">
    <source>
        <dbReference type="ARBA" id="ARBA00022741"/>
    </source>
</evidence>
<evidence type="ECO:0000259" key="5">
    <source>
        <dbReference type="Pfam" id="PF08245"/>
    </source>
</evidence>
<protein>
    <submittedName>
        <fullName evidence="6">UDP-N-acetylmuramoyl-tripeptide--D-alanyl-D-alanine ligase</fullName>
        <ecNumber evidence="6">6.3.2.10</ecNumber>
    </submittedName>
</protein>
<gene>
    <name evidence="6" type="primary">murF_3</name>
    <name evidence="6" type="ORF">CB4_02038</name>
</gene>
<feature type="domain" description="Mur ligase central" evidence="5">
    <location>
        <begin position="108"/>
        <end position="294"/>
    </location>
</feature>
<evidence type="ECO:0000256" key="1">
    <source>
        <dbReference type="ARBA" id="ARBA00022598"/>
    </source>
</evidence>
<dbReference type="InterPro" id="IPR036615">
    <property type="entry name" value="Mur_ligase_C_dom_sf"/>
</dbReference>
<dbReference type="InterPro" id="IPR051046">
    <property type="entry name" value="MurCDEF_CellWall_CoF430Synth"/>
</dbReference>
<dbReference type="PANTHER" id="PTHR43024">
    <property type="entry name" value="UDP-N-ACETYLMURAMOYL-TRIPEPTIDE--D-ALANYL-D-ALANINE LIGASE"/>
    <property type="match status" value="1"/>
</dbReference>
<dbReference type="Pfam" id="PF08245">
    <property type="entry name" value="Mur_ligase_M"/>
    <property type="match status" value="1"/>
</dbReference>
<dbReference type="InterPro" id="IPR013221">
    <property type="entry name" value="Mur_ligase_cen"/>
</dbReference>
<organism evidence="6 7">
    <name type="scientific">Aneurinibacillus soli</name>
    <dbReference type="NCBI Taxonomy" id="1500254"/>
    <lineage>
        <taxon>Bacteria</taxon>
        <taxon>Bacillati</taxon>
        <taxon>Bacillota</taxon>
        <taxon>Bacilli</taxon>
        <taxon>Bacillales</taxon>
        <taxon>Paenibacillaceae</taxon>
        <taxon>Aneurinibacillus group</taxon>
        <taxon>Aneurinibacillus</taxon>
    </lineage>
</organism>
<dbReference type="AlphaFoldDB" id="A0A0U4WGS0"/>
<dbReference type="Gene3D" id="3.40.1190.10">
    <property type="entry name" value="Mur-like, catalytic domain"/>
    <property type="match status" value="1"/>
</dbReference>
<sequence length="463" mass="52353">MKTLSVKEITMAVSGELVKGSSERIIENVVTHPNDLAYDTLLFDLDSQSHFHTNVFRDHPLTVVVTENAHLFMGKNHVTVIQVKNVKEAFQRFIRFYRQLWDIPVVGVTGTCGKTTVKEMIAHILSKSMQVVYTDKSKNSLERNLRYLLRIDEKIDAAVLEMGVACPDDLIQSCNYFQPDIGIITTIGTDHLEHCGSQDNYVQEKAKLLKGMKNRGFLILNADNEYINKMNLRNFSGKIIYFGFNRKADFRAKDITYSEYGMKFTLLAYGQSYRVYVPGFGEHNVRNALAAIAASHIIGIRIAEAVKRIGSFRHVESHLEMMKGYNGSMILDDTWSANPTSAEAALDVIKQIANGRRTVVVFGEMALLGEYSHIKHREVGKQIQTNHIHDLITIDKASDTIASRAIELGMNPRNVYRCESMQEFTRAFLPLLHANTVVLLKTSMLDPRTQYIKQIATRGKSSI</sequence>
<keyword evidence="2" id="KW-0547">Nucleotide-binding</keyword>
<accession>A0A0U4WGS0</accession>
<dbReference type="Gene3D" id="3.90.190.20">
    <property type="entry name" value="Mur ligase, C-terminal domain"/>
    <property type="match status" value="1"/>
</dbReference>
<dbReference type="GO" id="GO:0005524">
    <property type="term" value="F:ATP binding"/>
    <property type="evidence" value="ECO:0007669"/>
    <property type="project" value="UniProtKB-KW"/>
</dbReference>
<dbReference type="PANTHER" id="PTHR43024:SF1">
    <property type="entry name" value="UDP-N-ACETYLMURAMOYL-TRIPEPTIDE--D-ALANYL-D-ALANINE LIGASE"/>
    <property type="match status" value="1"/>
</dbReference>
<dbReference type="EMBL" id="AP017312">
    <property type="protein sequence ID" value="BAU27864.1"/>
    <property type="molecule type" value="Genomic_DNA"/>
</dbReference>
<keyword evidence="3" id="KW-0067">ATP-binding</keyword>
<evidence type="ECO:0000313" key="6">
    <source>
        <dbReference type="EMBL" id="BAU27864.1"/>
    </source>
</evidence>
<keyword evidence="1 6" id="KW-0436">Ligase</keyword>
<dbReference type="InterPro" id="IPR004101">
    <property type="entry name" value="Mur_ligase_C"/>
</dbReference>
<dbReference type="GO" id="GO:0047480">
    <property type="term" value="F:UDP-N-acetylmuramoyl-tripeptide-D-alanyl-D-alanine ligase activity"/>
    <property type="evidence" value="ECO:0007669"/>
    <property type="project" value="UniProtKB-EC"/>
</dbReference>
<feature type="domain" description="Mur ligase C-terminal" evidence="4">
    <location>
        <begin position="320"/>
        <end position="443"/>
    </location>
</feature>
<dbReference type="InterPro" id="IPR036565">
    <property type="entry name" value="Mur-like_cat_sf"/>
</dbReference>
<dbReference type="EC" id="6.3.2.10" evidence="6"/>
<name>A0A0U4WGS0_9BACL</name>
<evidence type="ECO:0000259" key="4">
    <source>
        <dbReference type="Pfam" id="PF02875"/>
    </source>
</evidence>
<dbReference type="Proteomes" id="UP000217696">
    <property type="component" value="Chromosome"/>
</dbReference>
<evidence type="ECO:0000256" key="3">
    <source>
        <dbReference type="ARBA" id="ARBA00022840"/>
    </source>
</evidence>
<proteinExistence type="predicted"/>
<dbReference type="SUPFAM" id="SSF53623">
    <property type="entry name" value="MurD-like peptide ligases, catalytic domain"/>
    <property type="match status" value="1"/>
</dbReference>